<feature type="compositionally biased region" description="Low complexity" evidence="1">
    <location>
        <begin position="93"/>
        <end position="102"/>
    </location>
</feature>
<dbReference type="EMBL" id="CANTFM010001262">
    <property type="protein sequence ID" value="CAI5737532.1"/>
    <property type="molecule type" value="Genomic_DNA"/>
</dbReference>
<feature type="region of interest" description="Disordered" evidence="1">
    <location>
        <begin position="51"/>
        <end position="136"/>
    </location>
</feature>
<feature type="region of interest" description="Disordered" evidence="1">
    <location>
        <begin position="1"/>
        <end position="29"/>
    </location>
</feature>
<accession>A0AAV0UM53</accession>
<comment type="caution">
    <text evidence="2">The sequence shown here is derived from an EMBL/GenBank/DDBJ whole genome shotgun (WGS) entry which is preliminary data.</text>
</comment>
<proteinExistence type="predicted"/>
<sequence>MPRRAPPPPIPTFAPEPSPETPPEQEQTELDTDIELLSKPKHRGLTRVIGDLFKRKGSDEDNVTAPSDSEASQHRTSRWSQWSHRQSLPAAPPEMAAMTEQASALIHKITSSRSVEPDDKKKNEEPALRSSSLDNLHEQDIRPSLQAKMPLFLSVPLGEKMRRSGILLDLKEYEL</sequence>
<evidence type="ECO:0000313" key="2">
    <source>
        <dbReference type="EMBL" id="CAI5737532.1"/>
    </source>
</evidence>
<feature type="compositionally biased region" description="Basic and acidic residues" evidence="1">
    <location>
        <begin position="115"/>
        <end position="127"/>
    </location>
</feature>
<keyword evidence="3" id="KW-1185">Reference proteome</keyword>
<evidence type="ECO:0000313" key="3">
    <source>
        <dbReference type="Proteomes" id="UP001162029"/>
    </source>
</evidence>
<name>A0AAV0UM53_9STRA</name>
<feature type="compositionally biased region" description="Pro residues" evidence="1">
    <location>
        <begin position="1"/>
        <end position="22"/>
    </location>
</feature>
<evidence type="ECO:0000256" key="1">
    <source>
        <dbReference type="SAM" id="MobiDB-lite"/>
    </source>
</evidence>
<reference evidence="2" key="1">
    <citation type="submission" date="2022-12" db="EMBL/GenBank/DDBJ databases">
        <authorList>
            <person name="Webb A."/>
        </authorList>
    </citation>
    <scope>NUCLEOTIDE SEQUENCE</scope>
    <source>
        <strain evidence="2">Pd1</strain>
    </source>
</reference>
<organism evidence="2 3">
    <name type="scientific">Peronospora destructor</name>
    <dbReference type="NCBI Taxonomy" id="86335"/>
    <lineage>
        <taxon>Eukaryota</taxon>
        <taxon>Sar</taxon>
        <taxon>Stramenopiles</taxon>
        <taxon>Oomycota</taxon>
        <taxon>Peronosporomycetes</taxon>
        <taxon>Peronosporales</taxon>
        <taxon>Peronosporaceae</taxon>
        <taxon>Peronospora</taxon>
    </lineage>
</organism>
<dbReference type="Proteomes" id="UP001162029">
    <property type="component" value="Unassembled WGS sequence"/>
</dbReference>
<dbReference type="AlphaFoldDB" id="A0AAV0UM53"/>
<protein>
    <submittedName>
        <fullName evidence="2">Uncharacterized protein</fullName>
    </submittedName>
</protein>
<gene>
    <name evidence="2" type="ORF">PDE001_LOCUS6635</name>
</gene>